<gene>
    <name evidence="1" type="ORF">HMPREF1129_0727</name>
</gene>
<reference evidence="1 2" key="1">
    <citation type="submission" date="2012-07" db="EMBL/GenBank/DDBJ databases">
        <authorList>
            <person name="Durkin A.S."/>
            <person name="McCorrison J."/>
            <person name="Torralba M."/>
            <person name="Gillis M."/>
            <person name="Methe B."/>
            <person name="Sutton G."/>
            <person name="Nelson K.E."/>
        </authorList>
    </citation>
    <scope>NUCLEOTIDE SEQUENCE [LARGE SCALE GENOMIC DNA]</scope>
    <source>
        <strain evidence="2">ATCC 12104 / DSM 43013 / CCUG 2238 / JCM 8349 / NCTC 10301 / Howell 279</strain>
    </source>
</reference>
<name>J3F5B4_ACTNH</name>
<dbReference type="PATRIC" id="fig|1115803.3.peg.82"/>
<protein>
    <submittedName>
        <fullName evidence="1">Uncharacterized protein</fullName>
    </submittedName>
</protein>
<comment type="caution">
    <text evidence="1">The sequence shown here is derived from an EMBL/GenBank/DDBJ whole genome shotgun (WGS) entry which is preliminary data.</text>
</comment>
<sequence length="56" mass="6370">MFSSGTELVPEVSSRHGCRRSRHVPLWPRRRERRTVCTCTAVMTTSPLVGSTPLRM</sequence>
<dbReference type="Proteomes" id="UP000007814">
    <property type="component" value="Unassembled WGS sequence"/>
</dbReference>
<dbReference type="AlphaFoldDB" id="J3F5B4"/>
<evidence type="ECO:0000313" key="1">
    <source>
        <dbReference type="EMBL" id="EJN86202.1"/>
    </source>
</evidence>
<evidence type="ECO:0000313" key="2">
    <source>
        <dbReference type="Proteomes" id="UP000007814"/>
    </source>
</evidence>
<proteinExistence type="predicted"/>
<dbReference type="EMBL" id="ALJK01000007">
    <property type="protein sequence ID" value="EJN86202.1"/>
    <property type="molecule type" value="Genomic_DNA"/>
</dbReference>
<organism evidence="1 2">
    <name type="scientific">Actinomyces naeslundii (strain ATCC 12104 / DSM 43013 / CCUG 2238 / JCM 8349 / NCTC 10301 / Howell 279)</name>
    <dbReference type="NCBI Taxonomy" id="1115803"/>
    <lineage>
        <taxon>Bacteria</taxon>
        <taxon>Bacillati</taxon>
        <taxon>Actinomycetota</taxon>
        <taxon>Actinomycetes</taxon>
        <taxon>Actinomycetales</taxon>
        <taxon>Actinomycetaceae</taxon>
        <taxon>Actinomyces</taxon>
    </lineage>
</organism>
<accession>J3F5B4</accession>